<evidence type="ECO:0000313" key="3">
    <source>
        <dbReference type="Proteomes" id="UP001303587"/>
    </source>
</evidence>
<name>A0AA96ZU42_9EURY</name>
<proteinExistence type="predicted"/>
<dbReference type="EMBL" id="CP131060">
    <property type="protein sequence ID" value="WNY25219.1"/>
    <property type="molecule type" value="Genomic_DNA"/>
</dbReference>
<organism evidence="2 3">
    <name type="scientific">Methanolapillus millepedarum</name>
    <dbReference type="NCBI Taxonomy" id="3028296"/>
    <lineage>
        <taxon>Archaea</taxon>
        <taxon>Methanobacteriati</taxon>
        <taxon>Methanobacteriota</taxon>
        <taxon>Stenosarchaea group</taxon>
        <taxon>Methanomicrobia</taxon>
        <taxon>Methanosarcinales</taxon>
        <taxon>Methanosarcinaceae</taxon>
        <taxon>Methanolapillus</taxon>
    </lineage>
</organism>
<protein>
    <submittedName>
        <fullName evidence="2">Uncharacterized protein</fullName>
    </submittedName>
</protein>
<dbReference type="RefSeq" id="WP_338103252.1">
    <property type="nucleotide sequence ID" value="NZ_CP131060.1"/>
</dbReference>
<dbReference type="GeneID" id="89229874"/>
<accession>A0AA96ZU42</accession>
<reference evidence="2 3" key="1">
    <citation type="submission" date="2023-07" db="EMBL/GenBank/DDBJ databases">
        <title>Closed genoem sequence of Methanosarcinaceae archaeon Ac7.</title>
        <authorList>
            <person name="Poehlein A."/>
            <person name="Protasov E."/>
            <person name="Platt K."/>
            <person name="Reeh H."/>
            <person name="Daniel R."/>
            <person name="Brune A."/>
        </authorList>
    </citation>
    <scope>NUCLEOTIDE SEQUENCE [LARGE SCALE GENOMIC DNA]</scope>
    <source>
        <strain evidence="2 3">Ac7</strain>
    </source>
</reference>
<sequence length="615" mass="69928">MSDQDYAGAYMGWSEEIGFTISIFKPDGTSAHFADMWQENYYYITHGRYSIKGTEMTTWVYPIFSPGTVNEGKAFLFLGEKIVHDHSKSRQEDYEEYYISGYDVFWDSVDFNNPAVNDDGSVPPGPASKLKEIALLGKSKVESAAKPSKKNNPRKTSSGNENGEKFVDSPPSPPQPKPEQPYMLICNPPSLHIFVQPPRSVEGENPPEPEKRRWRRAREQGVVLEGFIDESRDCEELTDPAELISGKSGTLDDTRKRNTVHLHSVFVFQNQMWVNSYYANIYSFIGMTLKGEAVTLPVFISAKRGQDVPWRDMLSVLKSVVFDIDYFVYKDYDNIVEKCLKEIYPNTVYVSSIWDLPTGAPIKKRAEELHRISEKEVKEFWYSPGNIENIGQLQDIVELFIERLDAFFENYIYQSPLDQPDVNSVQNGDINRVVEKIPASISEPPENSEKPETIKAEDTGCAENAGRVNYCFVFERSFWLPDGMRSRVAVFNQVSEGCVIKSVLAALPETAANSDWEAAINKAAVQMGDIKYLLFQGCSINRFSVNMQILPNTVWCSNIGDFDYTEKSREKNCQKLNELDNHLSAFSRSCENVQHCFEVLREHLKLIGITEIDAI</sequence>
<keyword evidence="3" id="KW-1185">Reference proteome</keyword>
<evidence type="ECO:0000313" key="2">
    <source>
        <dbReference type="EMBL" id="WNY25219.1"/>
    </source>
</evidence>
<dbReference type="Proteomes" id="UP001303587">
    <property type="component" value="Chromosome"/>
</dbReference>
<evidence type="ECO:0000256" key="1">
    <source>
        <dbReference type="SAM" id="MobiDB-lite"/>
    </source>
</evidence>
<feature type="compositionally biased region" description="Pro residues" evidence="1">
    <location>
        <begin position="170"/>
        <end position="179"/>
    </location>
</feature>
<gene>
    <name evidence="2" type="ORF">MsAc7_07650</name>
</gene>
<dbReference type="AlphaFoldDB" id="A0AA96ZU42"/>
<feature type="region of interest" description="Disordered" evidence="1">
    <location>
        <begin position="141"/>
        <end position="183"/>
    </location>
</feature>